<dbReference type="GO" id="GO:0016491">
    <property type="term" value="F:oxidoreductase activity"/>
    <property type="evidence" value="ECO:0007669"/>
    <property type="project" value="InterPro"/>
</dbReference>
<evidence type="ECO:0000313" key="2">
    <source>
        <dbReference type="Proteomes" id="UP000056905"/>
    </source>
</evidence>
<name>A0A0P0P173_9CAUL</name>
<accession>A0A0P0P173</accession>
<dbReference type="InterPro" id="IPR000415">
    <property type="entry name" value="Nitroreductase-like"/>
</dbReference>
<protein>
    <submittedName>
        <fullName evidence="1">Uncharacterized protein</fullName>
    </submittedName>
</protein>
<dbReference type="PROSITE" id="PS51318">
    <property type="entry name" value="TAT"/>
    <property type="match status" value="1"/>
</dbReference>
<dbReference type="InterPro" id="IPR006311">
    <property type="entry name" value="TAT_signal"/>
</dbReference>
<dbReference type="Proteomes" id="UP000056905">
    <property type="component" value="Chromosome"/>
</dbReference>
<keyword evidence="2" id="KW-1185">Reference proteome</keyword>
<dbReference type="STRING" id="69395.AQ619_12565"/>
<dbReference type="Gene3D" id="3.40.109.10">
    <property type="entry name" value="NADH Oxidase"/>
    <property type="match status" value="1"/>
</dbReference>
<gene>
    <name evidence="1" type="ORF">AQ619_12565</name>
</gene>
<dbReference type="OrthoDB" id="8156917at2"/>
<dbReference type="SUPFAM" id="SSF55469">
    <property type="entry name" value="FMN-dependent nitroreductase-like"/>
    <property type="match status" value="2"/>
</dbReference>
<dbReference type="NCBIfam" id="NF047509">
    <property type="entry name" value="Rv3131_FMN_oxido"/>
    <property type="match status" value="1"/>
</dbReference>
<sequence length="378" mass="41596">MTSRRNVLKLIGGGVVLAAAAGGGIIATSGPSEAAREPWRKAGQYSEFRRRALSYALLAPNPHNRQPWRVRLDGQDALTLYCDLKRRLPATDPFDRQITIGCGAFLELLVLAAAQDGYQATVTPFPDGEDMQTLDQRPVAHVSFTKGGVSPDPLFAQILARRSNKEVYEPRDVSESALQQISEAGRLFGASSETIGNTRLAEHLRDLTWRAHQKEVTTPATNQESVDLMRIGAAEVTANPDGIELEGPIFEAGRWLGFMTRETLADPKSTAFQQGLELYRSMALSARAFGWISNENRSRIDQINAGRAYVRTNLKATSLGLGVHPWSQSLQEYAEMKDLYREVHGLIGGGKRIQMLYRIGYGPEIGPTPRRGLDAHLA</sequence>
<dbReference type="KEGG" id="chq:AQ619_12565"/>
<reference evidence="1 2" key="1">
    <citation type="submission" date="2015-10" db="EMBL/GenBank/DDBJ databases">
        <title>Conservation of the essential genome among Caulobacter and Brevundimonas species.</title>
        <authorList>
            <person name="Scott D."/>
            <person name="Ely B."/>
        </authorList>
    </citation>
    <scope>NUCLEOTIDE SEQUENCE [LARGE SCALE GENOMIC DNA]</scope>
    <source>
        <strain evidence="1 2">CB4</strain>
    </source>
</reference>
<evidence type="ECO:0000313" key="1">
    <source>
        <dbReference type="EMBL" id="ALL14104.1"/>
    </source>
</evidence>
<dbReference type="RefSeq" id="WP_062148078.1">
    <property type="nucleotide sequence ID" value="NZ_CP013002.1"/>
</dbReference>
<organism evidence="1 2">
    <name type="scientific">Caulobacter henricii</name>
    <dbReference type="NCBI Taxonomy" id="69395"/>
    <lineage>
        <taxon>Bacteria</taxon>
        <taxon>Pseudomonadati</taxon>
        <taxon>Pseudomonadota</taxon>
        <taxon>Alphaproteobacteria</taxon>
        <taxon>Caulobacterales</taxon>
        <taxon>Caulobacteraceae</taxon>
        <taxon>Caulobacter</taxon>
    </lineage>
</organism>
<proteinExistence type="predicted"/>
<dbReference type="AlphaFoldDB" id="A0A0P0P173"/>
<dbReference type="EMBL" id="CP013002">
    <property type="protein sequence ID" value="ALL14104.1"/>
    <property type="molecule type" value="Genomic_DNA"/>
</dbReference>